<dbReference type="OrthoDB" id="73875at2759"/>
<reference evidence="2 3" key="1">
    <citation type="submission" date="2020-01" db="EMBL/GenBank/DDBJ databases">
        <authorList>
            <person name="Gupta K D."/>
        </authorList>
    </citation>
    <scope>NUCLEOTIDE SEQUENCE [LARGE SCALE GENOMIC DNA]</scope>
</reference>
<dbReference type="AlphaFoldDB" id="A0A8S0VYJ8"/>
<evidence type="ECO:0000256" key="1">
    <source>
        <dbReference type="SAM" id="SignalP"/>
    </source>
</evidence>
<accession>A0A8S0VYJ8</accession>
<feature type="chain" id="PRO_5035911458" evidence="1">
    <location>
        <begin position="19"/>
        <end position="622"/>
    </location>
</feature>
<evidence type="ECO:0000313" key="2">
    <source>
        <dbReference type="EMBL" id="CAA7262471.1"/>
    </source>
</evidence>
<keyword evidence="3" id="KW-1185">Reference proteome</keyword>
<keyword evidence="1" id="KW-0732">Signal</keyword>
<dbReference type="EMBL" id="CACVBS010000036">
    <property type="protein sequence ID" value="CAA7262471.1"/>
    <property type="molecule type" value="Genomic_DNA"/>
</dbReference>
<name>A0A8S0VYJ8_CYCAE</name>
<evidence type="ECO:0000313" key="3">
    <source>
        <dbReference type="Proteomes" id="UP000467700"/>
    </source>
</evidence>
<comment type="caution">
    <text evidence="2">The sequence shown here is derived from an EMBL/GenBank/DDBJ whole genome shotgun (WGS) entry which is preliminary data.</text>
</comment>
<protein>
    <submittedName>
        <fullName evidence="2">Uncharacterized protein</fullName>
    </submittedName>
</protein>
<proteinExistence type="predicted"/>
<sequence length="622" mass="65251">MAFQNLLLLFAVSTAVHAANDWSKPCFEGTCEYDLPAAAGSASGTVKIFGSVNSIADITTAGGWEIIGCDPSTLTQDIRLVCKEGSEADCDRLYGDAGASGKVVRLPENCGSSPFSLVTDAWVPEDQSIPSNLLPRLMRRDGTVPEVKALSLTSEFDKGPSRKGAASVGFAIRAANVPGAEGELDVTPLQRRSNGRYEDRGFFDFVKKAIDAIKKLNTFDVEKSGNVLNVGVDKNFNLIDESLDCPPVAASIKVDVGASATAAVALGVAVSGTIIPPLIDDFAIISTLNADLQGNLTVNAGVTGTLDSGKILLFEAAIPGLNFPGILTIGPSFQLNAQAKASLDLNLGMTVGISYKIDKAELVFPPNSERASNGTFTVRDTPLKLSASPNIAATGTLEAHLIPGINLGISALGGVVGAGVFLDIDGQAFMKLSLEASANGEVVVKPAKQKQEKVMMRGITSPGHHYWNRAAALDSSDIAVRSPEPAPAPEAAELAARQTNISTSASASFGGCFEIGAGLDVNVGANADFFGLFNPETSISLFSQRFELFKRCFGDSVSTKREVPSLPYHRRSFSRFGARAPRSVTPVPVFKRGVLDLLCPANLPAAVSVTEDTITAAEIKKV</sequence>
<organism evidence="2 3">
    <name type="scientific">Cyclocybe aegerita</name>
    <name type="common">Black poplar mushroom</name>
    <name type="synonym">Agrocybe aegerita</name>
    <dbReference type="NCBI Taxonomy" id="1973307"/>
    <lineage>
        <taxon>Eukaryota</taxon>
        <taxon>Fungi</taxon>
        <taxon>Dikarya</taxon>
        <taxon>Basidiomycota</taxon>
        <taxon>Agaricomycotina</taxon>
        <taxon>Agaricomycetes</taxon>
        <taxon>Agaricomycetidae</taxon>
        <taxon>Agaricales</taxon>
        <taxon>Agaricineae</taxon>
        <taxon>Bolbitiaceae</taxon>
        <taxon>Cyclocybe</taxon>
    </lineage>
</organism>
<dbReference type="Proteomes" id="UP000467700">
    <property type="component" value="Unassembled WGS sequence"/>
</dbReference>
<feature type="signal peptide" evidence="1">
    <location>
        <begin position="1"/>
        <end position="18"/>
    </location>
</feature>
<gene>
    <name evidence="2" type="ORF">AAE3_LOCUS4950</name>
</gene>